<name>A0A9D1H4Q6_9FIRM</name>
<evidence type="ECO:0000313" key="3">
    <source>
        <dbReference type="Proteomes" id="UP000824165"/>
    </source>
</evidence>
<sequence length="717" mass="83078">MKVYQMIYTSVLHSLSDQELGLSNQSGLRVYSCSQGLEREDLDEVARFSSYRLPKNNKQEYSEVYCDPKVPEQFPKTFRTLKLADGKYAAIQSVFSGVDYQGHEGNFFSHALIFDNVEPDFFPEQYCRSKTFRTYLTEKEQKKELVHYLPVLEEAERDEGFEKEIYEFIGSHKKELSYLINSVITLMMGSNIKNICIATLSAEETEKYLVSLKYLLPRDVSPGSGISTYNVYLPSDKQDSICLHGTIKGKNNITREAIESKQDCMYIDMDRIDTASYEISPLLSNWTVEELREEYTALKIHSVTGLLDWVASFENTDKPGMGGKLLRLRESAGTEAFAKRAAELYPLIKEKEYEDVRFEVTKVMYDNIDLFPGLLDDLTDSYITQMMTKLAKGERYDFGAVFSSMEHEKNQVAVMKKKIPEIMAKIGAAGSKISDKSKFVLLGFFAQLKHKYGDESWKDFFKGNRMHLTTFVEMAAGVVITGYGVKPFSPPSNWEKEDLDELISFFESSTEDEKLRTLCLKYIYSNTDTDWSIYGVSLTKHTKTRGEQEEDMRKIRSILSKVGYEPYQRGKYLDVKGDVRADVEGSMSPLLLTRLLDTYYRWQRCYGNQAQAKKYAQKFRLLLLEMKRTQRTCYDYVIPKLALEIIETPGHYHEIMINMDTMCTSFWNWFIIGYSKCKRDDEKMLTYARVYEASKTKLSKLPMQMRRKLRAEFTNIE</sequence>
<reference evidence="2" key="2">
    <citation type="journal article" date="2021" name="PeerJ">
        <title>Extensive microbial diversity within the chicken gut microbiome revealed by metagenomics and culture.</title>
        <authorList>
            <person name="Gilroy R."/>
            <person name="Ravi A."/>
            <person name="Getino M."/>
            <person name="Pursley I."/>
            <person name="Horton D.L."/>
            <person name="Alikhan N.F."/>
            <person name="Baker D."/>
            <person name="Gharbi K."/>
            <person name="Hall N."/>
            <person name="Watson M."/>
            <person name="Adriaenssens E.M."/>
            <person name="Foster-Nyarko E."/>
            <person name="Jarju S."/>
            <person name="Secka A."/>
            <person name="Antonio M."/>
            <person name="Oren A."/>
            <person name="Chaudhuri R.R."/>
            <person name="La Ragione R."/>
            <person name="Hildebrand F."/>
            <person name="Pallen M.J."/>
        </authorList>
    </citation>
    <scope>NUCLEOTIDE SEQUENCE</scope>
    <source>
        <strain evidence="2">CHK181-108</strain>
    </source>
</reference>
<dbReference type="AlphaFoldDB" id="A0A9D1H4Q6"/>
<reference evidence="2" key="1">
    <citation type="submission" date="2020-10" db="EMBL/GenBank/DDBJ databases">
        <authorList>
            <person name="Gilroy R."/>
        </authorList>
    </citation>
    <scope>NUCLEOTIDE SEQUENCE</scope>
    <source>
        <strain evidence="2">CHK181-108</strain>
    </source>
</reference>
<organism evidence="2 3">
    <name type="scientific">Candidatus Ornithomonoglobus intestinigallinarum</name>
    <dbReference type="NCBI Taxonomy" id="2840894"/>
    <lineage>
        <taxon>Bacteria</taxon>
        <taxon>Bacillati</taxon>
        <taxon>Bacillota</taxon>
        <taxon>Clostridia</taxon>
        <taxon>Candidatus Ornithomonoglobus</taxon>
    </lineage>
</organism>
<feature type="domain" description="GTPase-associated protein 1 N-terminal" evidence="1">
    <location>
        <begin position="4"/>
        <end position="140"/>
    </location>
</feature>
<comment type="caution">
    <text evidence="2">The sequence shown here is derived from an EMBL/GenBank/DDBJ whole genome shotgun (WGS) entry which is preliminary data.</text>
</comment>
<dbReference type="Pfam" id="PF20013">
    <property type="entry name" value="GAP1-N2"/>
    <property type="match status" value="1"/>
</dbReference>
<dbReference type="Proteomes" id="UP000824165">
    <property type="component" value="Unassembled WGS sequence"/>
</dbReference>
<gene>
    <name evidence="2" type="ORF">IAA60_06010</name>
</gene>
<proteinExistence type="predicted"/>
<evidence type="ECO:0000259" key="1">
    <source>
        <dbReference type="Pfam" id="PF20013"/>
    </source>
</evidence>
<dbReference type="EMBL" id="DVLU01000059">
    <property type="protein sequence ID" value="HIT85444.1"/>
    <property type="molecule type" value="Genomic_DNA"/>
</dbReference>
<protein>
    <recommendedName>
        <fullName evidence="1">GTPase-associated protein 1 N-terminal domain-containing protein</fullName>
    </recommendedName>
</protein>
<dbReference type="InterPro" id="IPR045402">
    <property type="entry name" value="GAP1-N2"/>
</dbReference>
<evidence type="ECO:0000313" key="2">
    <source>
        <dbReference type="EMBL" id="HIT85444.1"/>
    </source>
</evidence>
<accession>A0A9D1H4Q6</accession>